<feature type="chain" id="PRO_5042901521" evidence="1">
    <location>
        <begin position="18"/>
        <end position="278"/>
    </location>
</feature>
<accession>A0AAN9BR14</accession>
<dbReference type="EMBL" id="JBAMIC010000003">
    <property type="protein sequence ID" value="KAK7110152.1"/>
    <property type="molecule type" value="Genomic_DNA"/>
</dbReference>
<protein>
    <submittedName>
        <fullName evidence="2">Uncharacterized protein</fullName>
    </submittedName>
</protein>
<organism evidence="2 3">
    <name type="scientific">Littorina saxatilis</name>
    <dbReference type="NCBI Taxonomy" id="31220"/>
    <lineage>
        <taxon>Eukaryota</taxon>
        <taxon>Metazoa</taxon>
        <taxon>Spiralia</taxon>
        <taxon>Lophotrochozoa</taxon>
        <taxon>Mollusca</taxon>
        <taxon>Gastropoda</taxon>
        <taxon>Caenogastropoda</taxon>
        <taxon>Littorinimorpha</taxon>
        <taxon>Littorinoidea</taxon>
        <taxon>Littorinidae</taxon>
        <taxon>Littorina</taxon>
    </lineage>
</organism>
<dbReference type="AlphaFoldDB" id="A0AAN9BR14"/>
<evidence type="ECO:0000256" key="1">
    <source>
        <dbReference type="SAM" id="SignalP"/>
    </source>
</evidence>
<keyword evidence="1" id="KW-0732">Signal</keyword>
<feature type="signal peptide" evidence="1">
    <location>
        <begin position="1"/>
        <end position="17"/>
    </location>
</feature>
<gene>
    <name evidence="2" type="ORF">V1264_014076</name>
</gene>
<proteinExistence type="predicted"/>
<evidence type="ECO:0000313" key="2">
    <source>
        <dbReference type="EMBL" id="KAK7110152.1"/>
    </source>
</evidence>
<sequence>MLKRLILAGCLFGFADSANSPDKWDYLKVTFSFNVFSPWTFADLPRTEGEADENGWTKIADCDSNSKFQGARYVRAADHSVILLFDLNGFIAGIQCGISESHVSPVYPPLKQRGNIFQHDGDRYTLTAYFVDPTTICKYGRTEDEFNIYGTGTGLYIQNGSDPLTQSIRIPSTQSEISETKWTKGWCFLFMGDHYWYDLDKNMSCDDFQPVFLLYHGGWLTAFGWALGIGHNSMRFEHPSKTALSKFLDPVPQCLDNYPQLSTMHIYMTSPYNEWCWW</sequence>
<comment type="caution">
    <text evidence="2">The sequence shown here is derived from an EMBL/GenBank/DDBJ whole genome shotgun (WGS) entry which is preliminary data.</text>
</comment>
<name>A0AAN9BR14_9CAEN</name>
<reference evidence="2 3" key="1">
    <citation type="submission" date="2024-02" db="EMBL/GenBank/DDBJ databases">
        <title>Chromosome-scale genome assembly of the rough periwinkle Littorina saxatilis.</title>
        <authorList>
            <person name="De Jode A."/>
            <person name="Faria R."/>
            <person name="Formenti G."/>
            <person name="Sims Y."/>
            <person name="Smith T.P."/>
            <person name="Tracey A."/>
            <person name="Wood J.M.D."/>
            <person name="Zagrodzka Z.B."/>
            <person name="Johannesson K."/>
            <person name="Butlin R.K."/>
            <person name="Leder E.H."/>
        </authorList>
    </citation>
    <scope>NUCLEOTIDE SEQUENCE [LARGE SCALE GENOMIC DNA]</scope>
    <source>
        <strain evidence="2">Snail1</strain>
        <tissue evidence="2">Muscle</tissue>
    </source>
</reference>
<dbReference type="Proteomes" id="UP001374579">
    <property type="component" value="Unassembled WGS sequence"/>
</dbReference>
<evidence type="ECO:0000313" key="3">
    <source>
        <dbReference type="Proteomes" id="UP001374579"/>
    </source>
</evidence>
<keyword evidence="3" id="KW-1185">Reference proteome</keyword>